<evidence type="ECO:0000259" key="6">
    <source>
        <dbReference type="PROSITE" id="PS50110"/>
    </source>
</evidence>
<feature type="compositionally biased region" description="Polar residues" evidence="4">
    <location>
        <begin position="185"/>
        <end position="204"/>
    </location>
</feature>
<comment type="caution">
    <text evidence="7">The sequence shown here is derived from an EMBL/GenBank/DDBJ whole genome shotgun (WGS) entry which is preliminary data.</text>
</comment>
<evidence type="ECO:0000256" key="3">
    <source>
        <dbReference type="PROSITE-ProRule" id="PRU00169"/>
    </source>
</evidence>
<reference evidence="8" key="1">
    <citation type="journal article" date="2019" name="Int. J. Syst. Evol. Microbiol.">
        <title>The Global Catalogue of Microorganisms (GCM) 10K type strain sequencing project: providing services to taxonomists for standard genome sequencing and annotation.</title>
        <authorList>
            <consortium name="The Broad Institute Genomics Platform"/>
            <consortium name="The Broad Institute Genome Sequencing Center for Infectious Disease"/>
            <person name="Wu L."/>
            <person name="Ma J."/>
        </authorList>
    </citation>
    <scope>NUCLEOTIDE SEQUENCE [LARGE SCALE GENOMIC DNA]</scope>
    <source>
        <strain evidence="8">JCM 3053</strain>
    </source>
</reference>
<evidence type="ECO:0000313" key="8">
    <source>
        <dbReference type="Proteomes" id="UP001501474"/>
    </source>
</evidence>
<dbReference type="PRINTS" id="PR00038">
    <property type="entry name" value="HTHLUXR"/>
</dbReference>
<feature type="domain" description="Response regulatory" evidence="6">
    <location>
        <begin position="36"/>
        <end position="149"/>
    </location>
</feature>
<dbReference type="PROSITE" id="PS50043">
    <property type="entry name" value="HTH_LUXR_2"/>
    <property type="match status" value="1"/>
</dbReference>
<dbReference type="InterPro" id="IPR039420">
    <property type="entry name" value="WalR-like"/>
</dbReference>
<protein>
    <recommendedName>
        <fullName evidence="9">DNA-binding response regulator, NarL/FixJ family, contains REC and HTH domains</fullName>
    </recommendedName>
</protein>
<feature type="compositionally biased region" description="Low complexity" evidence="4">
    <location>
        <begin position="205"/>
        <end position="226"/>
    </location>
</feature>
<keyword evidence="8" id="KW-1185">Reference proteome</keyword>
<keyword evidence="2" id="KW-0238">DNA-binding</keyword>
<dbReference type="Pfam" id="PF00072">
    <property type="entry name" value="Response_reg"/>
    <property type="match status" value="1"/>
</dbReference>
<dbReference type="Gene3D" id="3.40.50.2300">
    <property type="match status" value="1"/>
</dbReference>
<dbReference type="InterPro" id="IPR058245">
    <property type="entry name" value="NreC/VraR/RcsB-like_REC"/>
</dbReference>
<proteinExistence type="predicted"/>
<evidence type="ECO:0008006" key="9">
    <source>
        <dbReference type="Google" id="ProtNLM"/>
    </source>
</evidence>
<organism evidence="7 8">
    <name type="scientific">Streptomyces indiaensis</name>
    <dbReference type="NCBI Taxonomy" id="284033"/>
    <lineage>
        <taxon>Bacteria</taxon>
        <taxon>Bacillati</taxon>
        <taxon>Actinomycetota</taxon>
        <taxon>Actinomycetes</taxon>
        <taxon>Kitasatosporales</taxon>
        <taxon>Streptomycetaceae</taxon>
        <taxon>Streptomyces</taxon>
    </lineage>
</organism>
<dbReference type="SUPFAM" id="SSF46894">
    <property type="entry name" value="C-terminal effector domain of the bipartite response regulators"/>
    <property type="match status" value="1"/>
</dbReference>
<dbReference type="InterPro" id="IPR036388">
    <property type="entry name" value="WH-like_DNA-bd_sf"/>
</dbReference>
<evidence type="ECO:0000256" key="1">
    <source>
        <dbReference type="ARBA" id="ARBA00022553"/>
    </source>
</evidence>
<dbReference type="InterPro" id="IPR016032">
    <property type="entry name" value="Sig_transdc_resp-reg_C-effctor"/>
</dbReference>
<dbReference type="SMART" id="SM00448">
    <property type="entry name" value="REC"/>
    <property type="match status" value="1"/>
</dbReference>
<dbReference type="PROSITE" id="PS50110">
    <property type="entry name" value="RESPONSE_REGULATORY"/>
    <property type="match status" value="1"/>
</dbReference>
<accession>A0ABP5QWF0</accession>
<dbReference type="InterPro" id="IPR000792">
    <property type="entry name" value="Tscrpt_reg_LuxR_C"/>
</dbReference>
<feature type="region of interest" description="Disordered" evidence="4">
    <location>
        <begin position="173"/>
        <end position="232"/>
    </location>
</feature>
<feature type="compositionally biased region" description="Low complexity" evidence="4">
    <location>
        <begin position="1"/>
        <end position="11"/>
    </location>
</feature>
<dbReference type="SUPFAM" id="SSF52172">
    <property type="entry name" value="CheY-like"/>
    <property type="match status" value="1"/>
</dbReference>
<dbReference type="PANTHER" id="PTHR43214">
    <property type="entry name" value="TWO-COMPONENT RESPONSE REGULATOR"/>
    <property type="match status" value="1"/>
</dbReference>
<feature type="region of interest" description="Disordered" evidence="4">
    <location>
        <begin position="1"/>
        <end position="26"/>
    </location>
</feature>
<gene>
    <name evidence="7" type="ORF">GCM10010104_45030</name>
</gene>
<feature type="modified residue" description="4-aspartylphosphate" evidence="3">
    <location>
        <position position="87"/>
    </location>
</feature>
<dbReference type="InterPro" id="IPR001789">
    <property type="entry name" value="Sig_transdc_resp-reg_receiver"/>
</dbReference>
<sequence length="329" mass="34923">MPDQTPHSTGAPQPPPPHPFADLPLPRQPRPARCLRVVVADDNPVVRAGLTALLSGRADIEVVAEATDGREAYEAAQQHRPDVVLLDVRMPGVDGISALPYLVRIAPVVMLTYSRESEIVQEALRRGAGGYLVHGEFTADQLVDAVRDIKEGRAHFTPTAAGALLAQLRRDPAPAPTASLPEGLGQSSSATAYGISPSVNPYTQPQHAAPAAHSQPPIASSAPISPENLSQVQPHVGQSSSEWTSGRPAVVDRSRFQLSTREAEIMDLIASGMNNQQIAATCFISEKTVKNHINRIFAKLHSTSRSEAAAKWLGVVPAKGTGSGGVERD</sequence>
<keyword evidence="1 3" id="KW-0597">Phosphoprotein</keyword>
<evidence type="ECO:0000256" key="2">
    <source>
        <dbReference type="ARBA" id="ARBA00023125"/>
    </source>
</evidence>
<dbReference type="Pfam" id="PF00196">
    <property type="entry name" value="GerE"/>
    <property type="match status" value="1"/>
</dbReference>
<dbReference type="SMART" id="SM00421">
    <property type="entry name" value="HTH_LUXR"/>
    <property type="match status" value="1"/>
</dbReference>
<dbReference type="RefSeq" id="WP_234846685.1">
    <property type="nucleotide sequence ID" value="NZ_BAAART010000094.1"/>
</dbReference>
<evidence type="ECO:0000256" key="4">
    <source>
        <dbReference type="SAM" id="MobiDB-lite"/>
    </source>
</evidence>
<dbReference type="Proteomes" id="UP001501474">
    <property type="component" value="Unassembled WGS sequence"/>
</dbReference>
<name>A0ABP5QWF0_9ACTN</name>
<dbReference type="Gene3D" id="1.10.10.10">
    <property type="entry name" value="Winged helix-like DNA-binding domain superfamily/Winged helix DNA-binding domain"/>
    <property type="match status" value="1"/>
</dbReference>
<evidence type="ECO:0000313" key="7">
    <source>
        <dbReference type="EMBL" id="GAA2243858.1"/>
    </source>
</evidence>
<dbReference type="EMBL" id="BAAART010000094">
    <property type="protein sequence ID" value="GAA2243858.1"/>
    <property type="molecule type" value="Genomic_DNA"/>
</dbReference>
<dbReference type="CDD" id="cd06170">
    <property type="entry name" value="LuxR_C_like"/>
    <property type="match status" value="1"/>
</dbReference>
<dbReference type="CDD" id="cd17535">
    <property type="entry name" value="REC_NarL-like"/>
    <property type="match status" value="1"/>
</dbReference>
<feature type="domain" description="HTH luxR-type" evidence="5">
    <location>
        <begin position="251"/>
        <end position="316"/>
    </location>
</feature>
<dbReference type="PROSITE" id="PS00622">
    <property type="entry name" value="HTH_LUXR_1"/>
    <property type="match status" value="1"/>
</dbReference>
<dbReference type="InterPro" id="IPR011006">
    <property type="entry name" value="CheY-like_superfamily"/>
</dbReference>
<evidence type="ECO:0000259" key="5">
    <source>
        <dbReference type="PROSITE" id="PS50043"/>
    </source>
</evidence>